<dbReference type="EMBL" id="GBXM01042582">
    <property type="protein sequence ID" value="JAH65995.1"/>
    <property type="molecule type" value="Transcribed_RNA"/>
</dbReference>
<protein>
    <submittedName>
        <fullName evidence="1">Uncharacterized protein</fullName>
    </submittedName>
</protein>
<evidence type="ECO:0000313" key="1">
    <source>
        <dbReference type="EMBL" id="JAH65995.1"/>
    </source>
</evidence>
<sequence>MMLHHISVKNNFQSNTLIAQAVVAKLKFKILKIHATLLYSPHRYFPFQMAR</sequence>
<reference evidence="1" key="2">
    <citation type="journal article" date="2015" name="Fish Shellfish Immunol.">
        <title>Early steps in the European eel (Anguilla anguilla)-Vibrio vulnificus interaction in the gills: Role of the RtxA13 toxin.</title>
        <authorList>
            <person name="Callol A."/>
            <person name="Pajuelo D."/>
            <person name="Ebbesson L."/>
            <person name="Teles M."/>
            <person name="MacKenzie S."/>
            <person name="Amaro C."/>
        </authorList>
    </citation>
    <scope>NUCLEOTIDE SEQUENCE</scope>
</reference>
<name>A0A0E9UL65_ANGAN</name>
<proteinExistence type="predicted"/>
<organism evidence="1">
    <name type="scientific">Anguilla anguilla</name>
    <name type="common">European freshwater eel</name>
    <name type="synonym">Muraena anguilla</name>
    <dbReference type="NCBI Taxonomy" id="7936"/>
    <lineage>
        <taxon>Eukaryota</taxon>
        <taxon>Metazoa</taxon>
        <taxon>Chordata</taxon>
        <taxon>Craniata</taxon>
        <taxon>Vertebrata</taxon>
        <taxon>Euteleostomi</taxon>
        <taxon>Actinopterygii</taxon>
        <taxon>Neopterygii</taxon>
        <taxon>Teleostei</taxon>
        <taxon>Anguilliformes</taxon>
        <taxon>Anguillidae</taxon>
        <taxon>Anguilla</taxon>
    </lineage>
</organism>
<accession>A0A0E9UL65</accession>
<dbReference type="AlphaFoldDB" id="A0A0E9UL65"/>
<reference evidence="1" key="1">
    <citation type="submission" date="2014-11" db="EMBL/GenBank/DDBJ databases">
        <authorList>
            <person name="Amaro Gonzalez C."/>
        </authorList>
    </citation>
    <scope>NUCLEOTIDE SEQUENCE</scope>
</reference>